<reference evidence="1 2" key="1">
    <citation type="submission" date="2016-10" db="EMBL/GenBank/DDBJ databases">
        <authorList>
            <person name="de Groot N.N."/>
        </authorList>
    </citation>
    <scope>NUCLEOTIDE SEQUENCE [LARGE SCALE GENOMIC DNA]</scope>
    <source>
        <strain evidence="1 2">DSM 22274</strain>
    </source>
</reference>
<accession>A0A1H5GSP8</accession>
<sequence length="52" mass="5575">MCAFVRFQVTNGATANFELRQIEIAVGPVSGIPDPEFVLIAIHDLSLSAKST</sequence>
<gene>
    <name evidence="1" type="ORF">SAMN04489740_0840</name>
</gene>
<dbReference type="AlphaFoldDB" id="A0A1H5GSP8"/>
<dbReference type="Proteomes" id="UP000182725">
    <property type="component" value="Unassembled WGS sequence"/>
</dbReference>
<evidence type="ECO:0000313" key="1">
    <source>
        <dbReference type="EMBL" id="SEE18719.1"/>
    </source>
</evidence>
<protein>
    <submittedName>
        <fullName evidence="1">Uncharacterized protein</fullName>
    </submittedName>
</protein>
<proteinExistence type="predicted"/>
<dbReference type="EMBL" id="FNTV01000001">
    <property type="protein sequence ID" value="SEE18719.1"/>
    <property type="molecule type" value="Genomic_DNA"/>
</dbReference>
<organism evidence="1 2">
    <name type="scientific">Arthrobacter alpinus</name>
    <dbReference type="NCBI Taxonomy" id="656366"/>
    <lineage>
        <taxon>Bacteria</taxon>
        <taxon>Bacillati</taxon>
        <taxon>Actinomycetota</taxon>
        <taxon>Actinomycetes</taxon>
        <taxon>Micrococcales</taxon>
        <taxon>Micrococcaceae</taxon>
        <taxon>Arthrobacter</taxon>
    </lineage>
</organism>
<name>A0A1H5GSP8_9MICC</name>
<evidence type="ECO:0000313" key="2">
    <source>
        <dbReference type="Proteomes" id="UP000182725"/>
    </source>
</evidence>